<keyword evidence="5 11" id="KW-0297">G-protein coupled receptor</keyword>
<dbReference type="PROSITE" id="PS50262">
    <property type="entry name" value="G_PROTEIN_RECEP_F1_2"/>
    <property type="match status" value="1"/>
</dbReference>
<dbReference type="SUPFAM" id="SSF81321">
    <property type="entry name" value="Family A G protein-coupled receptor-like"/>
    <property type="match status" value="1"/>
</dbReference>
<dbReference type="KEGG" id="els:105008641"/>
<feature type="transmembrane region" description="Helical" evidence="11">
    <location>
        <begin position="259"/>
        <end position="278"/>
    </location>
</feature>
<dbReference type="GeneTree" id="ENSGT01030000234555"/>
<name>A0AAY5KFT7_ESOLU</name>
<keyword evidence="3 11" id="KW-0812">Transmembrane</keyword>
<evidence type="ECO:0000313" key="15">
    <source>
        <dbReference type="Proteomes" id="UP000265140"/>
    </source>
</evidence>
<keyword evidence="15" id="KW-1185">Reference proteome</keyword>
<dbReference type="SMART" id="SM01381">
    <property type="entry name" value="7TM_GPCR_Srsx"/>
    <property type="match status" value="1"/>
</dbReference>
<dbReference type="GO" id="GO:0001609">
    <property type="term" value="F:G protein-coupled adenosine receptor activity"/>
    <property type="evidence" value="ECO:0007669"/>
    <property type="project" value="UniProtKB-UniRule"/>
</dbReference>
<dbReference type="RefSeq" id="XP_012988460.1">
    <property type="nucleotide sequence ID" value="XM_013133006.4"/>
</dbReference>
<evidence type="ECO:0000256" key="5">
    <source>
        <dbReference type="ARBA" id="ARBA00023040"/>
    </source>
</evidence>
<evidence type="ECO:0000256" key="2">
    <source>
        <dbReference type="ARBA" id="ARBA00022475"/>
    </source>
</evidence>
<evidence type="ECO:0000256" key="4">
    <source>
        <dbReference type="ARBA" id="ARBA00022989"/>
    </source>
</evidence>
<evidence type="ECO:0000256" key="3">
    <source>
        <dbReference type="ARBA" id="ARBA00022692"/>
    </source>
</evidence>
<evidence type="ECO:0000256" key="1">
    <source>
        <dbReference type="ARBA" id="ARBA00004651"/>
    </source>
</evidence>
<dbReference type="Proteomes" id="UP000265140">
    <property type="component" value="Chromosome 17"/>
</dbReference>
<dbReference type="GO" id="GO:0030425">
    <property type="term" value="C:dendrite"/>
    <property type="evidence" value="ECO:0007669"/>
    <property type="project" value="TreeGrafter"/>
</dbReference>
<protein>
    <recommendedName>
        <fullName evidence="13">G-protein coupled receptors family 1 profile domain-containing protein</fullName>
    </recommendedName>
</protein>
<comment type="subcellular location">
    <subcellularLocation>
        <location evidence="1 11">Cell membrane</location>
        <topology evidence="1 11">Multi-pass membrane protein</topology>
    </subcellularLocation>
</comment>
<dbReference type="Pfam" id="PF00001">
    <property type="entry name" value="7tm_1"/>
    <property type="match status" value="1"/>
</dbReference>
<feature type="compositionally biased region" description="Low complexity" evidence="12">
    <location>
        <begin position="312"/>
        <end position="324"/>
    </location>
</feature>
<dbReference type="InterPro" id="IPR001634">
    <property type="entry name" value="Adenosn_rcpt"/>
</dbReference>
<feature type="transmembrane region" description="Helical" evidence="11">
    <location>
        <begin position="78"/>
        <end position="100"/>
    </location>
</feature>
<keyword evidence="6 11" id="KW-0472">Membrane</keyword>
<evidence type="ECO:0000256" key="7">
    <source>
        <dbReference type="ARBA" id="ARBA00023157"/>
    </source>
</evidence>
<dbReference type="Gene3D" id="1.20.1070.10">
    <property type="entry name" value="Rhodopsin 7-helix transmembrane proteins"/>
    <property type="match status" value="1"/>
</dbReference>
<evidence type="ECO:0000256" key="8">
    <source>
        <dbReference type="ARBA" id="ARBA00023170"/>
    </source>
</evidence>
<feature type="transmembrane region" description="Helical" evidence="11">
    <location>
        <begin position="44"/>
        <end position="66"/>
    </location>
</feature>
<feature type="transmembrane region" description="Helical" evidence="11">
    <location>
        <begin position="6"/>
        <end position="32"/>
    </location>
</feature>
<reference evidence="14" key="2">
    <citation type="submission" date="2025-08" db="UniProtKB">
        <authorList>
            <consortium name="Ensembl"/>
        </authorList>
    </citation>
    <scope>IDENTIFICATION</scope>
</reference>
<evidence type="ECO:0000256" key="12">
    <source>
        <dbReference type="SAM" id="MobiDB-lite"/>
    </source>
</evidence>
<organism evidence="14 15">
    <name type="scientific">Esox lucius</name>
    <name type="common">Northern pike</name>
    <dbReference type="NCBI Taxonomy" id="8010"/>
    <lineage>
        <taxon>Eukaryota</taxon>
        <taxon>Metazoa</taxon>
        <taxon>Chordata</taxon>
        <taxon>Craniata</taxon>
        <taxon>Vertebrata</taxon>
        <taxon>Euteleostomi</taxon>
        <taxon>Actinopterygii</taxon>
        <taxon>Neopterygii</taxon>
        <taxon>Teleostei</taxon>
        <taxon>Protacanthopterygii</taxon>
        <taxon>Esociformes</taxon>
        <taxon>Esocidae</taxon>
        <taxon>Esox</taxon>
    </lineage>
</organism>
<evidence type="ECO:0000256" key="9">
    <source>
        <dbReference type="ARBA" id="ARBA00023180"/>
    </source>
</evidence>
<proteinExistence type="inferred from homology"/>
<feature type="domain" description="G-protein coupled receptors family 1 profile" evidence="13">
    <location>
        <begin position="23"/>
        <end position="276"/>
    </location>
</feature>
<accession>A0AAY5KFT7</accession>
<evidence type="ECO:0000313" key="14">
    <source>
        <dbReference type="Ensembl" id="ENSELUP00000087120.1"/>
    </source>
</evidence>
<reference evidence="14" key="3">
    <citation type="submission" date="2025-09" db="UniProtKB">
        <authorList>
            <consortium name="Ensembl"/>
        </authorList>
    </citation>
    <scope>IDENTIFICATION</scope>
</reference>
<reference evidence="14 15" key="1">
    <citation type="submission" date="2020-02" db="EMBL/GenBank/DDBJ databases">
        <title>Esox lucius (northern pike) genome, fEsoLuc1, primary haplotype.</title>
        <authorList>
            <person name="Myers G."/>
            <person name="Karagic N."/>
            <person name="Meyer A."/>
            <person name="Pippel M."/>
            <person name="Reichard M."/>
            <person name="Winkler S."/>
            <person name="Tracey A."/>
            <person name="Sims Y."/>
            <person name="Howe K."/>
            <person name="Rhie A."/>
            <person name="Formenti G."/>
            <person name="Durbin R."/>
            <person name="Fedrigo O."/>
            <person name="Jarvis E.D."/>
        </authorList>
    </citation>
    <scope>NUCLEOTIDE SEQUENCE [LARGE SCALE GENOMIC DNA]</scope>
</reference>
<feature type="transmembrane region" description="Helical" evidence="11">
    <location>
        <begin position="121"/>
        <end position="141"/>
    </location>
</feature>
<feature type="region of interest" description="Disordered" evidence="12">
    <location>
        <begin position="304"/>
        <end position="324"/>
    </location>
</feature>
<dbReference type="Ensembl" id="ENSELUT00000105668.1">
    <property type="protein sequence ID" value="ENSELUP00000087120.1"/>
    <property type="gene ID" value="ENSELUG00000038490.1"/>
</dbReference>
<evidence type="ECO:0000256" key="6">
    <source>
        <dbReference type="ARBA" id="ARBA00023136"/>
    </source>
</evidence>
<feature type="transmembrane region" description="Helical" evidence="11">
    <location>
        <begin position="224"/>
        <end position="247"/>
    </location>
</feature>
<comment type="similarity">
    <text evidence="11">Belongs to the G-protein coupled receptor 1 family.</text>
</comment>
<dbReference type="PANTHER" id="PTHR24246">
    <property type="entry name" value="OLFACTORY RECEPTOR AND ADENOSINE RECEPTOR"/>
    <property type="match status" value="1"/>
</dbReference>
<dbReference type="PANTHER" id="PTHR24246:SF54">
    <property type="entry name" value="ADENOSINE RECEPTOR A1-RELATED"/>
    <property type="match status" value="1"/>
</dbReference>
<keyword evidence="9 11" id="KW-0325">Glycoprotein</keyword>
<dbReference type="InterPro" id="IPR017452">
    <property type="entry name" value="GPCR_Rhodpsn_7TM"/>
</dbReference>
<dbReference type="RefSeq" id="XP_012988459.1">
    <property type="nucleotide sequence ID" value="XM_013133005.4"/>
</dbReference>
<dbReference type="GO" id="GO:0005886">
    <property type="term" value="C:plasma membrane"/>
    <property type="evidence" value="ECO:0007669"/>
    <property type="project" value="UniProtKB-SubCell"/>
</dbReference>
<keyword evidence="2 11" id="KW-1003">Cell membrane</keyword>
<feature type="transmembrane region" description="Helical" evidence="11">
    <location>
        <begin position="169"/>
        <end position="196"/>
    </location>
</feature>
<dbReference type="GO" id="GO:0045202">
    <property type="term" value="C:synapse"/>
    <property type="evidence" value="ECO:0007669"/>
    <property type="project" value="TreeGrafter"/>
</dbReference>
<dbReference type="PRINTS" id="PR00424">
    <property type="entry name" value="ADENOSINER"/>
</dbReference>
<dbReference type="GeneID" id="105008641"/>
<evidence type="ECO:0000256" key="11">
    <source>
        <dbReference type="RuleBase" id="RU201114"/>
    </source>
</evidence>
<evidence type="ECO:0000259" key="13">
    <source>
        <dbReference type="PROSITE" id="PS50262"/>
    </source>
</evidence>
<dbReference type="InterPro" id="IPR000276">
    <property type="entry name" value="GPCR_Rhodpsn"/>
</dbReference>
<dbReference type="PROSITE" id="PS00237">
    <property type="entry name" value="G_PROTEIN_RECEP_F1_1"/>
    <property type="match status" value="1"/>
</dbReference>
<keyword evidence="7 11" id="KW-1015">Disulfide bond</keyword>
<sequence length="324" mass="36545">MMSEETTVYTVLEVLIAITCCLGNAPVIWAVWSSSALREPTFCFILSLAVADFLVGFVAVPFAVLVDGQVCTSFTVCLLISCVVIMLTMASILSLLAIAVDRYLRVLIPLRYKKTVTERRSWLVVGSCWFVAFILSSPPIFGWNNQETSQSRNSTINCRFIKVIPMSYIVYFNFFLCTLTSLLVMAALYFYIFFAIQSNLRGRVRCGSTSHIYFKKERSLAQSLVLVLVLFAFGWLPLHIMNCIAYFGKESDVPRMGFHVGILLSHSNSAVNPIVYAFKIPKIQEAYMRIWRNLLMCRDYNQGSQSNQTTENNISSNPNIVING</sequence>
<keyword evidence="10 11" id="KW-0807">Transducer</keyword>
<keyword evidence="8 11" id="KW-0675">Receptor</keyword>
<evidence type="ECO:0000256" key="10">
    <source>
        <dbReference type="ARBA" id="ARBA00023224"/>
    </source>
</evidence>
<dbReference type="AlphaFoldDB" id="A0AAY5KFT7"/>
<dbReference type="PRINTS" id="PR00237">
    <property type="entry name" value="GPCRRHODOPSN"/>
</dbReference>
<keyword evidence="4 11" id="KW-1133">Transmembrane helix</keyword>